<evidence type="ECO:0000313" key="2">
    <source>
        <dbReference type="Proteomes" id="UP000254405"/>
    </source>
</evidence>
<proteinExistence type="predicted"/>
<organism evidence="1 2">
    <name type="scientific">Escherichia coli</name>
    <dbReference type="NCBI Taxonomy" id="562"/>
    <lineage>
        <taxon>Bacteria</taxon>
        <taxon>Pseudomonadati</taxon>
        <taxon>Pseudomonadota</taxon>
        <taxon>Gammaproteobacteria</taxon>
        <taxon>Enterobacterales</taxon>
        <taxon>Enterobacteriaceae</taxon>
        <taxon>Escherichia</taxon>
    </lineage>
</organism>
<gene>
    <name evidence="1" type="primary">btuB_2</name>
    <name evidence="1" type="ORF">NCTC8985_04059</name>
</gene>
<evidence type="ECO:0000313" key="1">
    <source>
        <dbReference type="EMBL" id="STI78708.1"/>
    </source>
</evidence>
<sequence>MSMRANAITDTPLLRRAKQQVKYQLDWQLYDFDWGYYLSVFRHSL</sequence>
<reference evidence="1 2" key="1">
    <citation type="submission" date="2018-06" db="EMBL/GenBank/DDBJ databases">
        <authorList>
            <consortium name="Pathogen Informatics"/>
            <person name="Doyle S."/>
        </authorList>
    </citation>
    <scope>NUCLEOTIDE SEQUENCE [LARGE SCALE GENOMIC DNA]</scope>
    <source>
        <strain evidence="1 2">NCTC8985</strain>
    </source>
</reference>
<accession>A0A376TPE2</accession>
<dbReference type="Proteomes" id="UP000254405">
    <property type="component" value="Unassembled WGS sequence"/>
</dbReference>
<name>A0A376TPE2_ECOLX</name>
<dbReference type="EMBL" id="UGCO01000001">
    <property type="protein sequence ID" value="STI78708.1"/>
    <property type="molecule type" value="Genomic_DNA"/>
</dbReference>
<protein>
    <submittedName>
        <fullName evidence="1">Vitamin B12/cobalamin outer membrane transporter</fullName>
    </submittedName>
</protein>
<dbReference type="AlphaFoldDB" id="A0A376TPE2"/>